<name>A0A829WMA8_GLUOY</name>
<dbReference type="Proteomes" id="UP000484858">
    <property type="component" value="Unassembled WGS sequence"/>
</dbReference>
<sequence>MNINLDRLVHQYLVSATDQESENNIHQMAKNEASGLAV</sequence>
<evidence type="ECO:0000313" key="1">
    <source>
        <dbReference type="EMBL" id="GEM17948.1"/>
    </source>
</evidence>
<accession>A0A829WMA8</accession>
<dbReference type="AlphaFoldDB" id="A0A829WMA8"/>
<organism evidence="1 2">
    <name type="scientific">Gluconobacter oxydans NBRC 3293</name>
    <dbReference type="NCBI Taxonomy" id="1315969"/>
    <lineage>
        <taxon>Bacteria</taxon>
        <taxon>Pseudomonadati</taxon>
        <taxon>Pseudomonadota</taxon>
        <taxon>Alphaproteobacteria</taxon>
        <taxon>Acetobacterales</taxon>
        <taxon>Acetobacteraceae</taxon>
        <taxon>Gluconobacter</taxon>
    </lineage>
</organism>
<proteinExistence type="predicted"/>
<reference evidence="1 2" key="1">
    <citation type="submission" date="2013-04" db="EMBL/GenBank/DDBJ databases">
        <title>Gluconobacter oxydans NBRC 3293 whole genome sequence.</title>
        <authorList>
            <person name="Matsutani M."/>
            <person name="Yakushi T."/>
            <person name="Matsushita K."/>
        </authorList>
    </citation>
    <scope>NUCLEOTIDE SEQUENCE [LARGE SCALE GENOMIC DNA]</scope>
    <source>
        <strain evidence="1 2">NBRC 3293</strain>
    </source>
</reference>
<dbReference type="EMBL" id="BARJ01000012">
    <property type="protein sequence ID" value="GEM17948.1"/>
    <property type="molecule type" value="Genomic_DNA"/>
</dbReference>
<gene>
    <name evidence="1" type="ORF">NBRC3293_2445</name>
</gene>
<protein>
    <submittedName>
        <fullName evidence="1">Uncharacterized protein</fullName>
    </submittedName>
</protein>
<evidence type="ECO:0000313" key="2">
    <source>
        <dbReference type="Proteomes" id="UP000484858"/>
    </source>
</evidence>
<comment type="caution">
    <text evidence="1">The sequence shown here is derived from an EMBL/GenBank/DDBJ whole genome shotgun (WGS) entry which is preliminary data.</text>
</comment>